<feature type="compositionally biased region" description="Polar residues" evidence="2">
    <location>
        <begin position="660"/>
        <end position="671"/>
    </location>
</feature>
<proteinExistence type="predicted"/>
<keyword evidence="3" id="KW-0472">Membrane</keyword>
<dbReference type="InterPro" id="IPR032710">
    <property type="entry name" value="NTF2-like_dom_sf"/>
</dbReference>
<feature type="compositionally biased region" description="Polar residues" evidence="2">
    <location>
        <begin position="415"/>
        <end position="426"/>
    </location>
</feature>
<feature type="region of interest" description="Disordered" evidence="2">
    <location>
        <begin position="912"/>
        <end position="948"/>
    </location>
</feature>
<sequence>CAACRCSLHTSPPHPLDPRILSSGRPPYLFRKEQCASGNHQFMPPRQKNKHASANRSTEGNLAAPGKTVTRRADGQQSNQPNGKVPHLAASAAASVPVPALPATGLHSGLRFSRDDAPGSVALAAKDHHHHHHNGHGLEGTERDRTASEASVEEALLGVEKADNVNDAAASPITETPPTCSKRHLSRSGSTLSTVATILGYYPLRDAISILILLLSLPPTLVLVIQTLFTSLTFVPPTAGISTLPNLKELFNTSHVAYPALATILIIDLIFWACWLPLWKPVQSVFLDFSQVVIAISLSGAAATTGGPTHSIVSCTIIVCVMHVLRYKAIHLTALDYLRSVLHSLDIGIKLDAPPFAASFLSPSSVERAWFYTVFRTILGIHIVSQGVTTCIRRSLVKANERDQGIPAIIKTDTEATAGSESTARLSNGALEGPSPSHAGSSSDGRPPGQPPSQRDGKSRESTSKKKKKQANQVRSQQPLWAAIASTKVTFVKEMEQRDAADDMREASAMDTNNKPVFASTILSSNNRIWVSEVRDTEVFFSVDLSPEAAVKTCSNVEEGMGVSAAIDKSKPFYVRVNGAAWSSTRIMSSATGDEADGRPRFDGEIFGLAPLSSYNCEVVGIGSGAVLCSISLITQAAPSKEQAASAPSQPQHPALRPSSPITTLKQSLQSAEAKLNETRNRTRKTKKDQRGIHSDIRKEINSLRSKLDTSGGLDDKQERRLAQINQHKTQAEEATAELKLQIEAFGDIPSDEIDEAEVKRRAWQAAAAEKRAADEDLENAKAETERELTALRNDISAAESKREKLIARRDQRSKELENLLSKQQADMTAKQKRDFERAQLIQTREQEESQLRFHIDNMISETAGYEAKSGELFQQLAALQNWGTAPPPYPGHSSPPTPESALANVNGALSPQANGFSPMGPQPYGSPFQPNSQPVNPYAPRGRSSSMLSQYSGFTDDGEHLYSYPVQQYAWPMQAPVGSGAGLLEDRKESESGGSGSLTNGSTGSNSPRPDAQPFIPAGNKVISPIGPPSKTNKVPQSPGAIGSGSWLAAQGNDFFNSLNRTKHYNVLLTAETEDFDPDTEKQWREEGFITKYVPLLNGGPEYIRRVHAAGDSFGTGEYYAIVAFGEAASLILQGHTKPNHPKLVAIICYYPSIIPSVHTKYPPGIRVLVHLTGTEVGVQHHPEVLGIQGKQKTTKKRLDPGAGYGEPLNIAWPAYTYAGVRCGFAERDLEEFDPVAESVAFTRSLNAVRRAFRIEPDFENIRDDLVDWQASGQVDKALGRIRDYAQVINGPTLTGGIGQKDLRQFYTSFFHPLPKDFRTRLLSRTIDTARCVDEIFVSFTHTQPIEWILPSVPATNKKVEVVVISIVRMTGQQKLESEHMYWDQASVLMQVGLLSPKMVPESFRKKGVEELPIWGAESARAMKRGSSTHMNELILDWQD</sequence>
<gene>
    <name evidence="4" type="ORF">Tdes44962_MAKER02075</name>
</gene>
<feature type="transmembrane region" description="Helical" evidence="3">
    <location>
        <begin position="210"/>
        <end position="236"/>
    </location>
</feature>
<dbReference type="PANTHER" id="PTHR38436:SF3">
    <property type="entry name" value="CARBOXYMETHYLENEBUTENOLIDASE-RELATED"/>
    <property type="match status" value="1"/>
</dbReference>
<feature type="region of interest" description="Disordered" evidence="2">
    <location>
        <begin position="408"/>
        <end position="479"/>
    </location>
</feature>
<feature type="compositionally biased region" description="Low complexity" evidence="2">
    <location>
        <begin position="998"/>
        <end position="1008"/>
    </location>
</feature>
<evidence type="ECO:0000313" key="4">
    <source>
        <dbReference type="EMBL" id="KAH9832411.1"/>
    </source>
</evidence>
<dbReference type="PANTHER" id="PTHR38436">
    <property type="entry name" value="POLYKETIDE CYCLASE SNOAL-LIKE DOMAIN"/>
    <property type="match status" value="1"/>
</dbReference>
<feature type="transmembrane region" description="Helical" evidence="3">
    <location>
        <begin position="285"/>
        <end position="303"/>
    </location>
</feature>
<feature type="coiled-coil region" evidence="1">
    <location>
        <begin position="722"/>
        <end position="834"/>
    </location>
</feature>
<dbReference type="EMBL" id="RIBY02001113">
    <property type="protein sequence ID" value="KAH9832411.1"/>
    <property type="molecule type" value="Genomic_DNA"/>
</dbReference>
<feature type="region of interest" description="Disordered" evidence="2">
    <location>
        <begin position="127"/>
        <end position="150"/>
    </location>
</feature>
<protein>
    <submittedName>
        <fullName evidence="4">Ubiquitination network signaling protein</fullName>
    </submittedName>
</protein>
<comment type="caution">
    <text evidence="4">The sequence shown here is derived from an EMBL/GenBank/DDBJ whole genome shotgun (WGS) entry which is preliminary data.</text>
</comment>
<feature type="non-terminal residue" evidence="4">
    <location>
        <position position="1"/>
    </location>
</feature>
<keyword evidence="1" id="KW-0175">Coiled coil</keyword>
<organism evidence="4 5">
    <name type="scientific">Teratosphaeria destructans</name>
    <dbReference type="NCBI Taxonomy" id="418781"/>
    <lineage>
        <taxon>Eukaryota</taxon>
        <taxon>Fungi</taxon>
        <taxon>Dikarya</taxon>
        <taxon>Ascomycota</taxon>
        <taxon>Pezizomycotina</taxon>
        <taxon>Dothideomycetes</taxon>
        <taxon>Dothideomycetidae</taxon>
        <taxon>Mycosphaerellales</taxon>
        <taxon>Teratosphaeriaceae</taxon>
        <taxon>Teratosphaeria</taxon>
    </lineage>
</organism>
<feature type="compositionally biased region" description="Basic and acidic residues" evidence="2">
    <location>
        <begin position="689"/>
        <end position="718"/>
    </location>
</feature>
<feature type="region of interest" description="Disordered" evidence="2">
    <location>
        <begin position="39"/>
        <end position="85"/>
    </location>
</feature>
<reference evidence="4 5" key="1">
    <citation type="journal article" date="2018" name="IMA Fungus">
        <title>IMA Genome-F 10: Nine draft genome sequences of Claviceps purpurea s.lat., including C. arundinis, C. humidiphila, and C. cf. spartinae, pseudomolecules for the pitch canker pathogen Fusarium circinatum, draft genome of Davidsoniella eucalypti, Grosmannia galeiformis, Quambalaria eucalypti, and Teratosphaeria destructans.</title>
        <authorList>
            <person name="Wingfield B.D."/>
            <person name="Liu M."/>
            <person name="Nguyen H.D."/>
            <person name="Lane F.A."/>
            <person name="Morgan S.W."/>
            <person name="De Vos L."/>
            <person name="Wilken P.M."/>
            <person name="Duong T.A."/>
            <person name="Aylward J."/>
            <person name="Coetzee M.P."/>
            <person name="Dadej K."/>
            <person name="De Beer Z.W."/>
            <person name="Findlay W."/>
            <person name="Havenga M."/>
            <person name="Kolarik M."/>
            <person name="Menzies J.G."/>
            <person name="Naidoo K."/>
            <person name="Pochopski O."/>
            <person name="Shoukouhi P."/>
            <person name="Santana Q.C."/>
            <person name="Seifert K.A."/>
            <person name="Soal N."/>
            <person name="Steenkamp E.T."/>
            <person name="Tatham C.T."/>
            <person name="van der Nest M.A."/>
            <person name="Wingfield M.J."/>
        </authorList>
    </citation>
    <scope>NUCLEOTIDE SEQUENCE [LARGE SCALE GENOMIC DNA]</scope>
    <source>
        <strain evidence="4">CMW44962</strain>
    </source>
</reference>
<reference evidence="4 5" key="2">
    <citation type="journal article" date="2021" name="Curr. Genet.">
        <title>Genetic response to nitrogen starvation in the aggressive Eucalyptus foliar pathogen Teratosphaeria destructans.</title>
        <authorList>
            <person name="Havenga M."/>
            <person name="Wingfield B.D."/>
            <person name="Wingfield M.J."/>
            <person name="Dreyer L.L."/>
            <person name="Roets F."/>
            <person name="Aylward J."/>
        </authorList>
    </citation>
    <scope>NUCLEOTIDE SEQUENCE [LARGE SCALE GENOMIC DNA]</scope>
    <source>
        <strain evidence="4">CMW44962</strain>
    </source>
</reference>
<dbReference type="GO" id="GO:0030638">
    <property type="term" value="P:polyketide metabolic process"/>
    <property type="evidence" value="ECO:0007669"/>
    <property type="project" value="InterPro"/>
</dbReference>
<dbReference type="OrthoDB" id="4158994at2759"/>
<keyword evidence="5" id="KW-1185">Reference proteome</keyword>
<feature type="transmembrane region" description="Helical" evidence="3">
    <location>
        <begin position="256"/>
        <end position="278"/>
    </location>
</feature>
<feature type="region of interest" description="Disordered" evidence="2">
    <location>
        <begin position="981"/>
        <end position="1040"/>
    </location>
</feature>
<dbReference type="InterPro" id="IPR009959">
    <property type="entry name" value="Cyclase_SnoaL-like"/>
</dbReference>
<dbReference type="Gene3D" id="3.10.450.50">
    <property type="match status" value="1"/>
</dbReference>
<feature type="compositionally biased region" description="Basic and acidic residues" evidence="2">
    <location>
        <begin position="455"/>
        <end position="464"/>
    </location>
</feature>
<dbReference type="Proteomes" id="UP001138500">
    <property type="component" value="Unassembled WGS sequence"/>
</dbReference>
<accession>A0A9W7SV67</accession>
<evidence type="ECO:0000313" key="5">
    <source>
        <dbReference type="Proteomes" id="UP001138500"/>
    </source>
</evidence>
<feature type="region of interest" description="Disordered" evidence="2">
    <location>
        <begin position="642"/>
        <end position="718"/>
    </location>
</feature>
<evidence type="ECO:0000256" key="1">
    <source>
        <dbReference type="SAM" id="Coils"/>
    </source>
</evidence>
<feature type="compositionally biased region" description="Low complexity" evidence="2">
    <location>
        <begin position="642"/>
        <end position="655"/>
    </location>
</feature>
<evidence type="ECO:0000256" key="3">
    <source>
        <dbReference type="SAM" id="Phobius"/>
    </source>
</evidence>
<name>A0A9W7SV67_9PEZI</name>
<keyword evidence="3" id="KW-0812">Transmembrane</keyword>
<dbReference type="SUPFAM" id="SSF54427">
    <property type="entry name" value="NTF2-like"/>
    <property type="match status" value="1"/>
</dbReference>
<evidence type="ECO:0000256" key="2">
    <source>
        <dbReference type="SAM" id="MobiDB-lite"/>
    </source>
</evidence>
<keyword evidence="3" id="KW-1133">Transmembrane helix</keyword>